<dbReference type="InterPro" id="IPR004045">
    <property type="entry name" value="Glutathione_S-Trfase_N"/>
</dbReference>
<evidence type="ECO:0000256" key="1">
    <source>
        <dbReference type="SAM" id="MobiDB-lite"/>
    </source>
</evidence>
<feature type="domain" description="Glutathione S-transferase UstS-like C-terminal" evidence="3">
    <location>
        <begin position="100"/>
        <end position="201"/>
    </location>
</feature>
<gene>
    <name evidence="4" type="ORF">KK137_08800</name>
</gene>
<dbReference type="Proteomes" id="UP000811255">
    <property type="component" value="Unassembled WGS sequence"/>
</dbReference>
<dbReference type="InterPro" id="IPR053605">
    <property type="entry name" value="Lignin-Degrading_GST-like"/>
</dbReference>
<organism evidence="4 5">
    <name type="scientific">Croceibacterium selenioxidans</name>
    <dbReference type="NCBI Taxonomy" id="2838833"/>
    <lineage>
        <taxon>Bacteria</taxon>
        <taxon>Pseudomonadati</taxon>
        <taxon>Pseudomonadota</taxon>
        <taxon>Alphaproteobacteria</taxon>
        <taxon>Sphingomonadales</taxon>
        <taxon>Erythrobacteraceae</taxon>
        <taxon>Croceibacterium</taxon>
    </lineage>
</organism>
<proteinExistence type="predicted"/>
<dbReference type="RefSeq" id="WP_214535759.1">
    <property type="nucleotide sequence ID" value="NZ_JAHFVK010000001.1"/>
</dbReference>
<feature type="domain" description="GST N-terminal" evidence="2">
    <location>
        <begin position="17"/>
        <end position="86"/>
    </location>
</feature>
<evidence type="ECO:0000313" key="5">
    <source>
        <dbReference type="Proteomes" id="UP000811255"/>
    </source>
</evidence>
<dbReference type="InterPro" id="IPR036282">
    <property type="entry name" value="Glutathione-S-Trfase_C_sf"/>
</dbReference>
<dbReference type="SUPFAM" id="SSF47616">
    <property type="entry name" value="GST C-terminal domain-like"/>
    <property type="match status" value="1"/>
</dbReference>
<protein>
    <submittedName>
        <fullName evidence="4">Glutathione S-transferase N-terminal domain-containing protein</fullName>
    </submittedName>
</protein>
<name>A0ABS5W563_9SPHN</name>
<evidence type="ECO:0000313" key="4">
    <source>
        <dbReference type="EMBL" id="MBT2134428.1"/>
    </source>
</evidence>
<dbReference type="InterPro" id="IPR036249">
    <property type="entry name" value="Thioredoxin-like_sf"/>
</dbReference>
<feature type="region of interest" description="Disordered" evidence="1">
    <location>
        <begin position="253"/>
        <end position="280"/>
    </location>
</feature>
<reference evidence="4 5" key="1">
    <citation type="submission" date="2021-05" db="EMBL/GenBank/DDBJ databases">
        <title>Croceibacterium sp. LX-88 genome sequence.</title>
        <authorList>
            <person name="Luo X."/>
        </authorList>
    </citation>
    <scope>NUCLEOTIDE SEQUENCE [LARGE SCALE GENOMIC DNA]</scope>
    <source>
        <strain evidence="4 5">LX-88</strain>
    </source>
</reference>
<keyword evidence="5" id="KW-1185">Reference proteome</keyword>
<evidence type="ECO:0000259" key="3">
    <source>
        <dbReference type="Pfam" id="PF22041"/>
    </source>
</evidence>
<evidence type="ECO:0000259" key="2">
    <source>
        <dbReference type="Pfam" id="PF13417"/>
    </source>
</evidence>
<dbReference type="Pfam" id="PF13417">
    <property type="entry name" value="GST_N_3"/>
    <property type="match status" value="1"/>
</dbReference>
<dbReference type="EMBL" id="JAHFVK010000001">
    <property type="protein sequence ID" value="MBT2134428.1"/>
    <property type="molecule type" value="Genomic_DNA"/>
</dbReference>
<accession>A0ABS5W563</accession>
<dbReference type="SUPFAM" id="SSF52833">
    <property type="entry name" value="Thioredoxin-like"/>
    <property type="match status" value="1"/>
</dbReference>
<sequence>MAQNNTITFYDLALSTGATISPFVWATKYALKHKGFDLDVVPGGFTKIPERTGGVTERLPAIVDDGKWVLDSWGIVEYLDATYPDRPMLIPHPSVAIVTRALDAWFWQVATGPWMRCNCVSYRDLSNPEDHEYITHSREKMLGKTLEDMQQGYEDRLPAISAALEPLRIALREADWLGGESPNYADYRIMGSILFTASVCQNSPVLAEDDPLRPWIERCLDLYGGLGRHPGLFPLFGLKQRPQDPPLFMPQGQGGIHKRNTGPESTKAETQRITEGMAKA</sequence>
<comment type="caution">
    <text evidence="4">The sequence shown here is derived from an EMBL/GenBank/DDBJ whole genome shotgun (WGS) entry which is preliminary data.</text>
</comment>
<dbReference type="Pfam" id="PF22041">
    <property type="entry name" value="GST_C_7"/>
    <property type="match status" value="1"/>
</dbReference>
<dbReference type="NCBIfam" id="NF042997">
    <property type="entry name" value="bet_ethrase"/>
    <property type="match status" value="1"/>
</dbReference>
<dbReference type="Gene3D" id="1.20.1050.10">
    <property type="match status" value="1"/>
</dbReference>
<dbReference type="Gene3D" id="3.40.30.10">
    <property type="entry name" value="Glutaredoxin"/>
    <property type="match status" value="1"/>
</dbReference>
<dbReference type="InterPro" id="IPR054416">
    <property type="entry name" value="GST_UstS-like_C"/>
</dbReference>